<sequence>MDRSMVKGPLYKQFDLERKSARQAEARLSLRLQRLEVICLYHVKSLAREQRQLQKELQRLQQADIIKKRFSSYVGHEIQKRSKDVVTFLPPTGQRHAVPEPKIRTLKNSVTQEVKTKIPVPSLHDPVLKDTLRSQEHLLSHGERTSCFKEGSPQGQEGEPTNPLKGVDPSKDVSVPCHDQELSTNKTEDSGVSSQDGKRGSAPANETRSENASQKPRGDADVQNSPSSVDYAGSFKDERTKPSFLELFEKAKNAHYVRHRVPPESERLLSIGEIFGHKHYSLPRTGETL</sequence>
<gene>
    <name evidence="3" type="primary">Ccdc190</name>
    <name evidence="2" type="synonym">1700084C01Rik</name>
</gene>
<dbReference type="MGI" id="MGI:1925715">
    <property type="gene designation" value="Ccdc190"/>
</dbReference>
<dbReference type="AlphaFoldDB" id="B7ZWE2"/>
<protein>
    <submittedName>
        <fullName evidence="2">1700084C01Rik protein</fullName>
    </submittedName>
</protein>
<evidence type="ECO:0000313" key="2">
    <source>
        <dbReference type="EMBL" id="AAI72001.1"/>
    </source>
</evidence>
<dbReference type="PANTHER" id="PTHR36871:SF1">
    <property type="entry name" value="COILED-COIL DOMAIN-CONTAINING PROTEIN 190"/>
    <property type="match status" value="1"/>
</dbReference>
<accession>B7ZWE2</accession>
<evidence type="ECO:0000256" key="1">
    <source>
        <dbReference type="SAM" id="MobiDB-lite"/>
    </source>
</evidence>
<proteinExistence type="evidence at transcript level"/>
<dbReference type="EMBL" id="BC172001">
    <property type="protein sequence ID" value="AAI72001.1"/>
    <property type="molecule type" value="mRNA"/>
</dbReference>
<name>B7ZWE2_MOUSE</name>
<feature type="region of interest" description="Disordered" evidence="1">
    <location>
        <begin position="142"/>
        <end position="236"/>
    </location>
</feature>
<evidence type="ECO:0000313" key="3">
    <source>
        <dbReference type="MGI" id="MGI:1925715"/>
    </source>
</evidence>
<feature type="compositionally biased region" description="Basic and acidic residues" evidence="1">
    <location>
        <begin position="178"/>
        <end position="189"/>
    </location>
</feature>
<reference evidence="2" key="1">
    <citation type="journal article" date="2004" name="Genome Res.">
        <title>The status, quality, and expansion of the NIH full-length cDNA project: the Mammalian Gene Collection (MGC).</title>
        <authorList>
            <consortium name="The MGC Project Team"/>
            <person name="Gerhard D.S."/>
            <person name="Wagner L."/>
            <person name="Feingold E.A."/>
            <person name="Shenmen C.M."/>
            <person name="Grouse L.H."/>
            <person name="Schuler G."/>
            <person name="Klein S.L."/>
            <person name="Old S."/>
            <person name="Rasooly R."/>
            <person name="Good P."/>
            <person name="Guyer M."/>
            <person name="Peck A.M."/>
            <person name="Derge J.G."/>
            <person name="Lipman D."/>
            <person name="Collins F.S."/>
            <person name="Jang W."/>
            <person name="Sherry S."/>
            <person name="Feolo M."/>
            <person name="Misquitta L."/>
            <person name="Lee E."/>
            <person name="Rotmistrovsky K."/>
            <person name="Greenhut S.F."/>
            <person name="Schaefer C.F."/>
            <person name="Buetow K."/>
            <person name="Bonner T.I."/>
            <person name="Haussler D."/>
            <person name="Kent J."/>
            <person name="Kiekhaus M."/>
            <person name="Furey T."/>
            <person name="Brent M."/>
            <person name="Prange C."/>
            <person name="Schreiber K."/>
            <person name="Shapiro N."/>
            <person name="Bhat N.K."/>
            <person name="Hopkins R.F."/>
            <person name="Hsie F."/>
            <person name="Driscoll T."/>
            <person name="Soares M.B."/>
            <person name="Casavant T.L."/>
            <person name="Scheetz T.E."/>
            <person name="Brown-stein M.J."/>
            <person name="Usdin T.B."/>
            <person name="Toshiyuki S."/>
            <person name="Carninci P."/>
            <person name="Piao Y."/>
            <person name="Dudekula D.B."/>
            <person name="Ko M.S."/>
            <person name="Kawakami K."/>
            <person name="Suzuki Y."/>
            <person name="Sugano S."/>
            <person name="Gruber C.E."/>
            <person name="Smith M.R."/>
            <person name="Simmons B."/>
            <person name="Moore T."/>
            <person name="Waterman R."/>
            <person name="Johnson S.L."/>
            <person name="Ruan Y."/>
            <person name="Wei C.L."/>
            <person name="Mathavan S."/>
            <person name="Gunaratne P.H."/>
            <person name="Wu J."/>
            <person name="Garcia A.M."/>
            <person name="Hulyk S.W."/>
            <person name="Fuh E."/>
            <person name="Yuan Y."/>
            <person name="Sneed A."/>
            <person name="Kowis C."/>
            <person name="Hodgson A."/>
            <person name="Muzny D.M."/>
            <person name="McPherson J."/>
            <person name="Gibbs R.A."/>
            <person name="Fahey J."/>
            <person name="Helton E."/>
            <person name="Ketteman M."/>
            <person name="Madan A."/>
            <person name="Rodrigues S."/>
            <person name="Sanchez A."/>
            <person name="Whiting M."/>
            <person name="Madari A."/>
            <person name="Young A.C."/>
            <person name="Wetherby K.D."/>
            <person name="Granite S.J."/>
            <person name="Kwong P.N."/>
            <person name="Brinkley C.P."/>
            <person name="Pearson R.L."/>
            <person name="Bouffard G.G."/>
            <person name="Blakesly R.W."/>
            <person name="Green E.D."/>
            <person name="Dickson M.C."/>
            <person name="Rodriguez A.C."/>
            <person name="Grimwood J."/>
            <person name="Schmutz J."/>
            <person name="Myers R.M."/>
            <person name="Butterfield Y.S."/>
            <person name="Griffith M."/>
            <person name="Griffith O.L."/>
            <person name="Krzywinski M.I."/>
            <person name="Liao N."/>
            <person name="Morin R."/>
            <person name="Morrin R."/>
            <person name="Palmquist D."/>
            <person name="Petrescu A.S."/>
            <person name="Skalska U."/>
            <person name="Smailus D.E."/>
            <person name="Stott J.M."/>
            <person name="Schnerch A."/>
            <person name="Schein J.E."/>
            <person name="Jones S.J."/>
            <person name="Holt R.A."/>
            <person name="Baross A."/>
            <person name="Marra M.A."/>
            <person name="Clifton S."/>
            <person name="Makowski K.A."/>
            <person name="Bosak S."/>
            <person name="Malek J."/>
        </authorList>
    </citation>
    <scope>NUCLEOTIDE SEQUENCE [LARGE SCALE MRNA]</scope>
    <source>
        <tissue evidence="2">Brain</tissue>
    </source>
</reference>
<dbReference type="AGR" id="MGI:1925715"/>
<organism evidence="2">
    <name type="scientific">Mus musculus</name>
    <name type="common">Mouse</name>
    <dbReference type="NCBI Taxonomy" id="10090"/>
    <lineage>
        <taxon>Eukaryota</taxon>
        <taxon>Metazoa</taxon>
        <taxon>Chordata</taxon>
        <taxon>Craniata</taxon>
        <taxon>Vertebrata</taxon>
        <taxon>Euteleostomi</taxon>
        <taxon>Mammalia</taxon>
        <taxon>Eutheria</taxon>
        <taxon>Euarchontoglires</taxon>
        <taxon>Glires</taxon>
        <taxon>Rodentia</taxon>
        <taxon>Myomorpha</taxon>
        <taxon>Muroidea</taxon>
        <taxon>Muridae</taxon>
        <taxon>Murinae</taxon>
        <taxon>Mus</taxon>
        <taxon>Mus</taxon>
    </lineage>
</organism>
<dbReference type="Pfam" id="PF15768">
    <property type="entry name" value="CC190"/>
    <property type="match status" value="1"/>
</dbReference>
<feature type="compositionally biased region" description="Polar residues" evidence="1">
    <location>
        <begin position="204"/>
        <end position="214"/>
    </location>
</feature>
<dbReference type="PANTHER" id="PTHR36871">
    <property type="entry name" value="COILED-COIL DOMAIN-CONTAINING PROTEIN 190"/>
    <property type="match status" value="1"/>
</dbReference>
<dbReference type="InterPro" id="IPR031525">
    <property type="entry name" value="CC190"/>
</dbReference>